<reference evidence="1 2" key="1">
    <citation type="submission" date="2019-07" db="EMBL/GenBank/DDBJ databases">
        <title>antibiotic susceptibility of plant-derived lactic acid bacteria.</title>
        <authorList>
            <person name="Sugiyama M."/>
            <person name="Noda M."/>
        </authorList>
    </citation>
    <scope>NUCLEOTIDE SEQUENCE [LARGE SCALE GENOMIC DNA]</scope>
    <source>
        <strain evidence="1 2">15-1A</strain>
    </source>
</reference>
<evidence type="ECO:0000313" key="2">
    <source>
        <dbReference type="Proteomes" id="UP000509460"/>
    </source>
</evidence>
<organism evidence="1 2">
    <name type="scientific">Enterococcus mundtii</name>
    <dbReference type="NCBI Taxonomy" id="53346"/>
    <lineage>
        <taxon>Bacteria</taxon>
        <taxon>Bacillati</taxon>
        <taxon>Bacillota</taxon>
        <taxon>Bacilli</taxon>
        <taxon>Lactobacillales</taxon>
        <taxon>Enterococcaceae</taxon>
        <taxon>Enterococcus</taxon>
    </lineage>
</organism>
<evidence type="ECO:0000313" key="1">
    <source>
        <dbReference type="EMBL" id="BBM14583.1"/>
    </source>
</evidence>
<sequence length="40" mass="4444">MILSANSVYYLVEIISRTKTDLQINRDVAKATSTKGSDQI</sequence>
<dbReference type="Proteomes" id="UP000509460">
    <property type="component" value="Chromosome"/>
</dbReference>
<proteinExistence type="predicted"/>
<accession>A0AAI8R9E1</accession>
<name>A0AAI8R9E1_ENTMU</name>
<dbReference type="AlphaFoldDB" id="A0AAI8R9E1"/>
<protein>
    <submittedName>
        <fullName evidence="1">Uncharacterized protein</fullName>
    </submittedName>
</protein>
<gene>
    <name evidence="1" type="ORF">EM151A_1378</name>
</gene>
<dbReference type="EMBL" id="AP019810">
    <property type="protein sequence ID" value="BBM14583.1"/>
    <property type="molecule type" value="Genomic_DNA"/>
</dbReference>